<keyword evidence="4" id="KW-0274">FAD</keyword>
<dbReference type="Proteomes" id="UP000805841">
    <property type="component" value="Unassembled WGS sequence"/>
</dbReference>
<feature type="domain" description="Glucose-methanol-choline oxidoreductase N-terminal" evidence="6">
    <location>
        <begin position="224"/>
        <end position="304"/>
    </location>
</feature>
<comment type="cofactor">
    <cofactor evidence="1">
        <name>FAD</name>
        <dbReference type="ChEBI" id="CHEBI:57692"/>
    </cofactor>
</comment>
<dbReference type="InterPro" id="IPR051473">
    <property type="entry name" value="P2Ox-like"/>
</dbReference>
<comment type="caution">
    <text evidence="8">The sequence shown here is derived from an EMBL/GenBank/DDBJ whole genome shotgun (WGS) entry which is preliminary data.</text>
</comment>
<dbReference type="RefSeq" id="WP_190417426.1">
    <property type="nucleotide sequence ID" value="NZ_JAAOCA010000003.1"/>
</dbReference>
<dbReference type="EMBL" id="JAAOCA010000003">
    <property type="protein sequence ID" value="MBD1597787.1"/>
    <property type="molecule type" value="Genomic_DNA"/>
</dbReference>
<evidence type="ECO:0000313" key="9">
    <source>
        <dbReference type="Proteomes" id="UP000805841"/>
    </source>
</evidence>
<comment type="similarity">
    <text evidence="2">Belongs to the GMC oxidoreductase family.</text>
</comment>
<gene>
    <name evidence="8" type="ORF">HAQ05_03535</name>
</gene>
<evidence type="ECO:0000256" key="1">
    <source>
        <dbReference type="ARBA" id="ARBA00001974"/>
    </source>
</evidence>
<keyword evidence="5" id="KW-0560">Oxidoreductase</keyword>
<proteinExistence type="inferred from homology"/>
<feature type="domain" description="Glucose-methanol-choline oxidoreductase C-terminal" evidence="7">
    <location>
        <begin position="392"/>
        <end position="510"/>
    </location>
</feature>
<dbReference type="Pfam" id="PF00732">
    <property type="entry name" value="GMC_oxred_N"/>
    <property type="match status" value="1"/>
</dbReference>
<dbReference type="InterPro" id="IPR007867">
    <property type="entry name" value="GMC_OxRtase_C"/>
</dbReference>
<organism evidence="8 9">
    <name type="scientific">Pseudomonas typographi</name>
    <dbReference type="NCBI Taxonomy" id="2715964"/>
    <lineage>
        <taxon>Bacteria</taxon>
        <taxon>Pseudomonadati</taxon>
        <taxon>Pseudomonadota</taxon>
        <taxon>Gammaproteobacteria</taxon>
        <taxon>Pseudomonadales</taxon>
        <taxon>Pseudomonadaceae</taxon>
        <taxon>Pseudomonas</taxon>
    </lineage>
</organism>
<evidence type="ECO:0000259" key="6">
    <source>
        <dbReference type="Pfam" id="PF00732"/>
    </source>
</evidence>
<dbReference type="SUPFAM" id="SSF54373">
    <property type="entry name" value="FAD-linked reductases, C-terminal domain"/>
    <property type="match status" value="1"/>
</dbReference>
<dbReference type="InterPro" id="IPR036188">
    <property type="entry name" value="FAD/NAD-bd_sf"/>
</dbReference>
<dbReference type="InterPro" id="IPR000172">
    <property type="entry name" value="GMC_OxRdtase_N"/>
</dbReference>
<evidence type="ECO:0000256" key="2">
    <source>
        <dbReference type="ARBA" id="ARBA00010790"/>
    </source>
</evidence>
<dbReference type="Pfam" id="PF05199">
    <property type="entry name" value="GMC_oxred_C"/>
    <property type="match status" value="1"/>
</dbReference>
<keyword evidence="3" id="KW-0285">Flavoprotein</keyword>
<evidence type="ECO:0000256" key="3">
    <source>
        <dbReference type="ARBA" id="ARBA00022630"/>
    </source>
</evidence>
<protein>
    <submittedName>
        <fullName evidence="8">GMC family oxidoreductase</fullName>
    </submittedName>
</protein>
<accession>A0ABR7YX57</accession>
<dbReference type="PANTHER" id="PTHR42784">
    <property type="entry name" value="PYRANOSE 2-OXIDASE"/>
    <property type="match status" value="1"/>
</dbReference>
<dbReference type="SUPFAM" id="SSF51905">
    <property type="entry name" value="FAD/NAD(P)-binding domain"/>
    <property type="match status" value="1"/>
</dbReference>
<evidence type="ECO:0000256" key="5">
    <source>
        <dbReference type="ARBA" id="ARBA00023002"/>
    </source>
</evidence>
<evidence type="ECO:0000259" key="7">
    <source>
        <dbReference type="Pfam" id="PF05199"/>
    </source>
</evidence>
<dbReference type="PANTHER" id="PTHR42784:SF1">
    <property type="entry name" value="PYRANOSE 2-OXIDASE"/>
    <property type="match status" value="1"/>
</dbReference>
<evidence type="ECO:0000313" key="8">
    <source>
        <dbReference type="EMBL" id="MBD1597787.1"/>
    </source>
</evidence>
<evidence type="ECO:0000256" key="4">
    <source>
        <dbReference type="ARBA" id="ARBA00022827"/>
    </source>
</evidence>
<name>A0ABR7YX57_9PSED</name>
<sequence>MPDAEVVVIGSGICGALAARRLALAGADVLVLEAGGPIERGQVVAAFRDSPRKSDWLAPYPYHPWAPHPLYLPEENNYLVQAGPDPWPVQYLRGVGGTSWHWAAQAWRLLPSDLRLASLYGVGVDWPLSYEELDPWYQEAEELMGVAGAEDTGSPRSQPFPMAPVAEPWAMRRIRERLAPLYAVTANTAARNSRSYGGRPACCGNNSCQPICPIDAQYHGGLAIRSALDAGARLQSHAVVHRLEADAGGRIRAAHYLTPDGQPRQVSGQVFIVAANGVESPKLLLMSGLANRSGQVGRNLMDHLSTALTFEADEPLWLGRGPQSPSAINSRRDGEFRREHAAYRLDFTNISRVDSVTNDLLEKGVYGPAFEQQLRRRVAHEMGVRNVLEVLPDPANRIVLSGRTDALGLPTPQVHYRIDDYVRRGAQAAQQDFALIAERMGGQRLRYSAAGKFSANHHITGTLAMGDDPARSVCDRYGRAHDHDNLYLCGTAVMPTSGTMNATLTAVALALRSAEQIRPMPAARA</sequence>
<dbReference type="Gene3D" id="3.50.50.60">
    <property type="entry name" value="FAD/NAD(P)-binding domain"/>
    <property type="match status" value="2"/>
</dbReference>
<reference evidence="8 9" key="1">
    <citation type="journal article" date="2020" name="Insects">
        <title>Bacteria Belonging to Pseudomonas typographi sp. nov. from the Bark Beetle Ips typographus Have Genomic Potential to Aid in the Host Ecology.</title>
        <authorList>
            <person name="Peral-Aranega E."/>
            <person name="Saati-Santamaria Z."/>
            <person name="Kolarik M."/>
            <person name="Rivas R."/>
            <person name="Garcia-Fraile P."/>
        </authorList>
    </citation>
    <scope>NUCLEOTIDE SEQUENCE [LARGE SCALE GENOMIC DNA]</scope>
    <source>
        <strain evidence="8 9">CA3A</strain>
    </source>
</reference>
<keyword evidence="9" id="KW-1185">Reference proteome</keyword>